<sequence>MAGLLTIVSAHFQLQYPPPRGEFVEDQEPHFCDGYVDAVSNRTSFPTSKGIISLNSEHPQWTLGGIIATVQDPNNFNLFHDSNGNFQQFLPFFETTGEGAFCINIDLASSGISGVKDGANVTLQLIFDGGDGQLYQCADLTLSDSATIPSSVACKNATNSVATPVSTTVEATATSPSSSSPSSTSTSAGSNGALRNVAIGASSLASVVAVVAALL</sequence>
<evidence type="ECO:0000259" key="9">
    <source>
        <dbReference type="Pfam" id="PF20238"/>
    </source>
</evidence>
<dbReference type="GO" id="GO:0005886">
    <property type="term" value="C:plasma membrane"/>
    <property type="evidence" value="ECO:0007669"/>
    <property type="project" value="UniProtKB-SubCell"/>
</dbReference>
<keyword evidence="3" id="KW-0336">GPI-anchor</keyword>
<gene>
    <name evidence="10" type="ORF">BD311DRAFT_773194</name>
</gene>
<evidence type="ECO:0000313" key="10">
    <source>
        <dbReference type="EMBL" id="TBU35036.1"/>
    </source>
</evidence>
<keyword evidence="4" id="KW-0732">Signal</keyword>
<evidence type="ECO:0000256" key="5">
    <source>
        <dbReference type="ARBA" id="ARBA00023136"/>
    </source>
</evidence>
<organism evidence="10">
    <name type="scientific">Dichomitus squalens</name>
    <dbReference type="NCBI Taxonomy" id="114155"/>
    <lineage>
        <taxon>Eukaryota</taxon>
        <taxon>Fungi</taxon>
        <taxon>Dikarya</taxon>
        <taxon>Basidiomycota</taxon>
        <taxon>Agaricomycotina</taxon>
        <taxon>Agaricomycetes</taxon>
        <taxon>Polyporales</taxon>
        <taxon>Polyporaceae</taxon>
        <taxon>Dichomitus</taxon>
    </lineage>
</organism>
<dbReference type="EMBL" id="ML143387">
    <property type="protein sequence ID" value="TBU35036.1"/>
    <property type="molecule type" value="Genomic_DNA"/>
</dbReference>
<dbReference type="InterPro" id="IPR046530">
    <property type="entry name" value="BIM1-like_dom"/>
</dbReference>
<feature type="compositionally biased region" description="Low complexity" evidence="8">
    <location>
        <begin position="169"/>
        <end position="187"/>
    </location>
</feature>
<evidence type="ECO:0000256" key="6">
    <source>
        <dbReference type="ARBA" id="ARBA00023180"/>
    </source>
</evidence>
<reference evidence="10" key="1">
    <citation type="submission" date="2019-01" db="EMBL/GenBank/DDBJ databases">
        <title>Draft genome sequences of three monokaryotic isolates of the white-rot basidiomycete fungus Dichomitus squalens.</title>
        <authorList>
            <consortium name="DOE Joint Genome Institute"/>
            <person name="Lopez S.C."/>
            <person name="Andreopoulos B."/>
            <person name="Pangilinan J."/>
            <person name="Lipzen A."/>
            <person name="Riley R."/>
            <person name="Ahrendt S."/>
            <person name="Ng V."/>
            <person name="Barry K."/>
            <person name="Daum C."/>
            <person name="Grigoriev I.V."/>
            <person name="Hilden K.S."/>
            <person name="Makela M.R."/>
            <person name="de Vries R.P."/>
        </authorList>
    </citation>
    <scope>NUCLEOTIDE SEQUENCE [LARGE SCALE GENOMIC DNA]</scope>
    <source>
        <strain evidence="10">OM18370.1</strain>
    </source>
</reference>
<keyword evidence="6" id="KW-0325">Glycoprotein</keyword>
<dbReference type="Proteomes" id="UP000292957">
    <property type="component" value="Unassembled WGS sequence"/>
</dbReference>
<dbReference type="PANTHER" id="PTHR34992">
    <property type="entry name" value="HYPHAL ANASTAMOSIS-7 PROTEIN"/>
    <property type="match status" value="1"/>
</dbReference>
<feature type="region of interest" description="Disordered" evidence="8">
    <location>
        <begin position="169"/>
        <end position="189"/>
    </location>
</feature>
<name>A0A4Q9N7Y0_9APHY</name>
<accession>A0A4Q9N7Y0</accession>
<evidence type="ECO:0000256" key="3">
    <source>
        <dbReference type="ARBA" id="ARBA00022622"/>
    </source>
</evidence>
<dbReference type="AlphaFoldDB" id="A0A4Q9N7Y0"/>
<evidence type="ECO:0000256" key="4">
    <source>
        <dbReference type="ARBA" id="ARBA00022729"/>
    </source>
</evidence>
<dbReference type="InterPro" id="IPR046936">
    <property type="entry name" value="BIM1-like"/>
</dbReference>
<dbReference type="Pfam" id="PF20238">
    <property type="entry name" value="BIM1-like_dom"/>
    <property type="match status" value="1"/>
</dbReference>
<evidence type="ECO:0000256" key="2">
    <source>
        <dbReference type="ARBA" id="ARBA00022475"/>
    </source>
</evidence>
<dbReference type="GO" id="GO:0098552">
    <property type="term" value="C:side of membrane"/>
    <property type="evidence" value="ECO:0007669"/>
    <property type="project" value="UniProtKB-KW"/>
</dbReference>
<evidence type="ECO:0000256" key="8">
    <source>
        <dbReference type="SAM" id="MobiDB-lite"/>
    </source>
</evidence>
<keyword evidence="7" id="KW-0449">Lipoprotein</keyword>
<keyword evidence="2" id="KW-1003">Cell membrane</keyword>
<comment type="subcellular location">
    <subcellularLocation>
        <location evidence="1">Cell membrane</location>
        <topology evidence="1">Lipid-anchor</topology>
        <topology evidence="1">GPI-anchor</topology>
    </subcellularLocation>
</comment>
<evidence type="ECO:0000256" key="1">
    <source>
        <dbReference type="ARBA" id="ARBA00004609"/>
    </source>
</evidence>
<proteinExistence type="predicted"/>
<evidence type="ECO:0000256" key="7">
    <source>
        <dbReference type="ARBA" id="ARBA00023288"/>
    </source>
</evidence>
<keyword evidence="5" id="KW-0472">Membrane</keyword>
<feature type="domain" description="Copper acquisition factor BIM1-like" evidence="9">
    <location>
        <begin position="9"/>
        <end position="158"/>
    </location>
</feature>
<dbReference type="CDD" id="cd21176">
    <property type="entry name" value="LPMO_auxiliary-like"/>
    <property type="match status" value="1"/>
</dbReference>
<protein>
    <recommendedName>
        <fullName evidence="9">Copper acquisition factor BIM1-like domain-containing protein</fullName>
    </recommendedName>
</protein>
<dbReference type="OrthoDB" id="2146436at2759"/>